<feature type="compositionally biased region" description="Polar residues" evidence="1">
    <location>
        <begin position="18"/>
        <end position="33"/>
    </location>
</feature>
<dbReference type="EnsemblPlants" id="Ma01_t15760.1">
    <property type="protein sequence ID" value="Ma01_p15760.1"/>
    <property type="gene ID" value="Ma01_g15760"/>
</dbReference>
<evidence type="ECO:0000313" key="4">
    <source>
        <dbReference type="Proteomes" id="UP000012960"/>
    </source>
</evidence>
<protein>
    <submittedName>
        <fullName evidence="2">(wild Malaysian banana) hypothetical protein</fullName>
    </submittedName>
</protein>
<evidence type="ECO:0000256" key="1">
    <source>
        <dbReference type="SAM" id="MobiDB-lite"/>
    </source>
</evidence>
<dbReference type="Proteomes" id="UP000012960">
    <property type="component" value="Unplaced"/>
</dbReference>
<dbReference type="InParanoid" id="A0A804HUJ7"/>
<sequence length="91" mass="9525">MTSNNSKPHISASISSSEDVTVSGHSGATTRFSSRPEETASSSSSSSALAKSTNRLNLLKERRAQLVNDLQVARNSLGPGSDGPPPRTNSR</sequence>
<name>A0A804HUJ7_MUSAM</name>
<dbReference type="EMBL" id="HG996466">
    <property type="protein sequence ID" value="CAG1859645.1"/>
    <property type="molecule type" value="Genomic_DNA"/>
</dbReference>
<dbReference type="Gramene" id="Ma01_t15760.1">
    <property type="protein sequence ID" value="Ma01_p15760.1"/>
    <property type="gene ID" value="Ma01_g15760"/>
</dbReference>
<feature type="region of interest" description="Disordered" evidence="1">
    <location>
        <begin position="1"/>
        <end position="91"/>
    </location>
</feature>
<proteinExistence type="predicted"/>
<reference evidence="3" key="2">
    <citation type="submission" date="2021-05" db="UniProtKB">
        <authorList>
            <consortium name="EnsemblPlants"/>
        </authorList>
    </citation>
    <scope>IDENTIFICATION</scope>
    <source>
        <strain evidence="3">subsp. malaccensis</strain>
    </source>
</reference>
<gene>
    <name evidence="2" type="ORF">GSMUA_299400.1</name>
</gene>
<accession>A0A804HUJ7</accession>
<feature type="compositionally biased region" description="Pro residues" evidence="1">
    <location>
        <begin position="82"/>
        <end position="91"/>
    </location>
</feature>
<keyword evidence="4" id="KW-1185">Reference proteome</keyword>
<organism evidence="3 4">
    <name type="scientific">Musa acuminata subsp. malaccensis</name>
    <name type="common">Wild banana</name>
    <name type="synonym">Musa malaccensis</name>
    <dbReference type="NCBI Taxonomy" id="214687"/>
    <lineage>
        <taxon>Eukaryota</taxon>
        <taxon>Viridiplantae</taxon>
        <taxon>Streptophyta</taxon>
        <taxon>Embryophyta</taxon>
        <taxon>Tracheophyta</taxon>
        <taxon>Spermatophyta</taxon>
        <taxon>Magnoliopsida</taxon>
        <taxon>Liliopsida</taxon>
        <taxon>Zingiberales</taxon>
        <taxon>Musaceae</taxon>
        <taxon>Musa</taxon>
    </lineage>
</organism>
<dbReference type="AlphaFoldDB" id="A0A804HUJ7"/>
<evidence type="ECO:0000313" key="2">
    <source>
        <dbReference type="EMBL" id="CAG1859645.1"/>
    </source>
</evidence>
<reference evidence="2" key="1">
    <citation type="submission" date="2021-03" db="EMBL/GenBank/DDBJ databases">
        <authorList>
            <consortium name="Genoscope - CEA"/>
            <person name="William W."/>
        </authorList>
    </citation>
    <scope>NUCLEOTIDE SEQUENCE</scope>
    <source>
        <strain evidence="2">Doubled-haploid Pahang</strain>
    </source>
</reference>
<evidence type="ECO:0000313" key="3">
    <source>
        <dbReference type="EnsemblPlants" id="Ma01_p15760.1"/>
    </source>
</evidence>